<evidence type="ECO:0000313" key="3">
    <source>
        <dbReference type="Proteomes" id="UP000663823"/>
    </source>
</evidence>
<organism evidence="2 3">
    <name type="scientific">Rotaria sordida</name>
    <dbReference type="NCBI Taxonomy" id="392033"/>
    <lineage>
        <taxon>Eukaryota</taxon>
        <taxon>Metazoa</taxon>
        <taxon>Spiralia</taxon>
        <taxon>Gnathifera</taxon>
        <taxon>Rotifera</taxon>
        <taxon>Eurotatoria</taxon>
        <taxon>Bdelloidea</taxon>
        <taxon>Philodinida</taxon>
        <taxon>Philodinidae</taxon>
        <taxon>Rotaria</taxon>
    </lineage>
</organism>
<protein>
    <submittedName>
        <fullName evidence="2">Uncharacterized protein</fullName>
    </submittedName>
</protein>
<comment type="caution">
    <text evidence="2">The sequence shown here is derived from an EMBL/GenBank/DDBJ whole genome shotgun (WGS) entry which is preliminary data.</text>
</comment>
<evidence type="ECO:0000313" key="2">
    <source>
        <dbReference type="EMBL" id="CAF4289549.1"/>
    </source>
</evidence>
<dbReference type="Proteomes" id="UP000663823">
    <property type="component" value="Unassembled WGS sequence"/>
</dbReference>
<proteinExistence type="predicted"/>
<dbReference type="AlphaFoldDB" id="A0A820H5J6"/>
<name>A0A820H5J6_9BILA</name>
<reference evidence="2" key="1">
    <citation type="submission" date="2021-02" db="EMBL/GenBank/DDBJ databases">
        <authorList>
            <person name="Nowell W R."/>
        </authorList>
    </citation>
    <scope>NUCLEOTIDE SEQUENCE</scope>
</reference>
<feature type="non-terminal residue" evidence="2">
    <location>
        <position position="49"/>
    </location>
</feature>
<evidence type="ECO:0000256" key="1">
    <source>
        <dbReference type="SAM" id="MobiDB-lite"/>
    </source>
</evidence>
<feature type="non-terminal residue" evidence="2">
    <location>
        <position position="1"/>
    </location>
</feature>
<sequence length="49" mass="5573">VLYLSCSIHNLRIWSDLYLCDMPVGSSERPSSTSTIQNENNNNDRQSTI</sequence>
<accession>A0A820H5J6</accession>
<feature type="region of interest" description="Disordered" evidence="1">
    <location>
        <begin position="25"/>
        <end position="49"/>
    </location>
</feature>
<feature type="compositionally biased region" description="Polar residues" evidence="1">
    <location>
        <begin position="28"/>
        <end position="49"/>
    </location>
</feature>
<gene>
    <name evidence="2" type="ORF">OTI717_LOCUS41688</name>
</gene>
<dbReference type="EMBL" id="CAJOAX010043590">
    <property type="protein sequence ID" value="CAF4289549.1"/>
    <property type="molecule type" value="Genomic_DNA"/>
</dbReference>